<dbReference type="GO" id="GO:0016020">
    <property type="term" value="C:membrane"/>
    <property type="evidence" value="ECO:0007669"/>
    <property type="project" value="TreeGrafter"/>
</dbReference>
<organism evidence="2 3">
    <name type="scientific">Opisthorchis viverrini</name>
    <name type="common">Southeast Asian liver fluke</name>
    <dbReference type="NCBI Taxonomy" id="6198"/>
    <lineage>
        <taxon>Eukaryota</taxon>
        <taxon>Metazoa</taxon>
        <taxon>Spiralia</taxon>
        <taxon>Lophotrochozoa</taxon>
        <taxon>Platyhelminthes</taxon>
        <taxon>Trematoda</taxon>
        <taxon>Digenea</taxon>
        <taxon>Opisthorchiida</taxon>
        <taxon>Opisthorchiata</taxon>
        <taxon>Opisthorchiidae</taxon>
        <taxon>Opisthorchis</taxon>
    </lineage>
</organism>
<dbReference type="CTD" id="20317831"/>
<dbReference type="OrthoDB" id="419711at2759"/>
<feature type="transmembrane region" description="Helical" evidence="1">
    <location>
        <begin position="53"/>
        <end position="70"/>
    </location>
</feature>
<dbReference type="PANTHER" id="PTHR12242:SF1">
    <property type="entry name" value="MYND-TYPE DOMAIN-CONTAINING PROTEIN"/>
    <property type="match status" value="1"/>
</dbReference>
<reference evidence="2 3" key="1">
    <citation type="submission" date="2013-11" db="EMBL/GenBank/DDBJ databases">
        <title>Opisthorchis viverrini - life in the bile duct.</title>
        <authorList>
            <person name="Young N.D."/>
            <person name="Nagarajan N."/>
            <person name="Lin S.J."/>
            <person name="Korhonen P.K."/>
            <person name="Jex A.R."/>
            <person name="Hall R.S."/>
            <person name="Safavi-Hemami H."/>
            <person name="Kaewkong W."/>
            <person name="Bertrand D."/>
            <person name="Gao S."/>
            <person name="Seet Q."/>
            <person name="Wongkham S."/>
            <person name="Teh B.T."/>
            <person name="Wongkham C."/>
            <person name="Intapan P.M."/>
            <person name="Maleewong W."/>
            <person name="Yang X."/>
            <person name="Hu M."/>
            <person name="Wang Z."/>
            <person name="Hofmann A."/>
            <person name="Sternberg P.W."/>
            <person name="Tan P."/>
            <person name="Wang J."/>
            <person name="Gasser R.B."/>
        </authorList>
    </citation>
    <scope>NUCLEOTIDE SEQUENCE [LARGE SCALE GENOMIC DNA]</scope>
</reference>
<keyword evidence="3" id="KW-1185">Reference proteome</keyword>
<evidence type="ECO:0000313" key="3">
    <source>
        <dbReference type="Proteomes" id="UP000054324"/>
    </source>
</evidence>
<keyword evidence="1" id="KW-1133">Transmembrane helix</keyword>
<evidence type="ECO:0008006" key="4">
    <source>
        <dbReference type="Google" id="ProtNLM"/>
    </source>
</evidence>
<dbReference type="AlphaFoldDB" id="A0A074ZRW1"/>
<keyword evidence="1" id="KW-0812">Transmembrane</keyword>
<feature type="transmembrane region" description="Helical" evidence="1">
    <location>
        <begin position="190"/>
        <end position="211"/>
    </location>
</feature>
<keyword evidence="1" id="KW-0472">Membrane</keyword>
<dbReference type="GeneID" id="20317831"/>
<feature type="transmembrane region" description="Helical" evidence="1">
    <location>
        <begin position="236"/>
        <end position="256"/>
    </location>
</feature>
<dbReference type="InterPro" id="IPR049352">
    <property type="entry name" value="Rost"/>
</dbReference>
<feature type="transmembrane region" description="Helical" evidence="1">
    <location>
        <begin position="90"/>
        <end position="113"/>
    </location>
</feature>
<feature type="transmembrane region" description="Helical" evidence="1">
    <location>
        <begin position="125"/>
        <end position="152"/>
    </location>
</feature>
<dbReference type="KEGG" id="ovi:T265_03644"/>
<dbReference type="EMBL" id="KL596671">
    <property type="protein sequence ID" value="KER29851.1"/>
    <property type="molecule type" value="Genomic_DNA"/>
</dbReference>
<dbReference type="PANTHER" id="PTHR12242">
    <property type="entry name" value="OS02G0130600 PROTEIN-RELATED"/>
    <property type="match status" value="1"/>
</dbReference>
<protein>
    <recommendedName>
        <fullName evidence="4">Protein rolling stone</fullName>
    </recommendedName>
</protein>
<accession>A0A074ZRW1</accession>
<sequence>MTEEVLGKQKRSRFWKLYFHEFFVSEFSWKSFGCSHDRPDDFIDSQWLWMKPWLFTTYRVLLSLGTLVWICFDIPREIHNYFHDKTHIWFVYATNWSFGLLTLAFFLLALYCLIYNCPRRKDATLILYGPIWLIYIIALDTIIVVSIVYWVALANSSLGVFSSIWGKLKHSLAACLAILDLLISSIPVRLAHVVYPILMGLIYGVFSYLFWLGGGEGPLGVGQVYPGLNWIHPKTAILSCLCALLFSFLIHILIYVTYYIRVKLSTCFGGRHAETVNQMEEGYNDLRDDVENELRDDVVSESSVTTWMEDRTGRYYGTVE</sequence>
<dbReference type="RefSeq" id="XP_009166443.1">
    <property type="nucleotide sequence ID" value="XM_009168179.1"/>
</dbReference>
<gene>
    <name evidence="2" type="ORF">T265_03644</name>
</gene>
<proteinExistence type="predicted"/>
<name>A0A074ZRW1_OPIVI</name>
<dbReference type="STRING" id="6198.A0A074ZRW1"/>
<feature type="transmembrane region" description="Helical" evidence="1">
    <location>
        <begin position="164"/>
        <end position="183"/>
    </location>
</feature>
<evidence type="ECO:0000313" key="2">
    <source>
        <dbReference type="EMBL" id="KER29851.1"/>
    </source>
</evidence>
<evidence type="ECO:0000256" key="1">
    <source>
        <dbReference type="SAM" id="Phobius"/>
    </source>
</evidence>
<dbReference type="Proteomes" id="UP000054324">
    <property type="component" value="Unassembled WGS sequence"/>
</dbReference>
<dbReference type="Pfam" id="PF21534">
    <property type="entry name" value="Rost"/>
    <property type="match status" value="1"/>
</dbReference>